<dbReference type="InterPro" id="IPR011010">
    <property type="entry name" value="DNA_brk_join_enz"/>
</dbReference>
<keyword evidence="8" id="KW-1185">Reference proteome</keyword>
<name>A0ABW3C4G7_SPHXN</name>
<organism evidence="7 8">
    <name type="scientific">Sphingosinicella xenopeptidilytica</name>
    <dbReference type="NCBI Taxonomy" id="364098"/>
    <lineage>
        <taxon>Bacteria</taxon>
        <taxon>Pseudomonadati</taxon>
        <taxon>Pseudomonadota</taxon>
        <taxon>Alphaproteobacteria</taxon>
        <taxon>Sphingomonadales</taxon>
        <taxon>Sphingosinicellaceae</taxon>
        <taxon>Sphingosinicella</taxon>
    </lineage>
</organism>
<gene>
    <name evidence="7" type="ORF">ACFQ00_09815</name>
</gene>
<dbReference type="PANTHER" id="PTHR30349">
    <property type="entry name" value="PHAGE INTEGRASE-RELATED"/>
    <property type="match status" value="1"/>
</dbReference>
<keyword evidence="2" id="KW-0229">DNA integration</keyword>
<protein>
    <submittedName>
        <fullName evidence="7">Tyrosine-type recombinase/integrase</fullName>
    </submittedName>
</protein>
<evidence type="ECO:0000256" key="4">
    <source>
        <dbReference type="ARBA" id="ARBA00023172"/>
    </source>
</evidence>
<dbReference type="Gene3D" id="1.10.443.10">
    <property type="entry name" value="Intergrase catalytic core"/>
    <property type="match status" value="1"/>
</dbReference>
<feature type="compositionally biased region" description="Basic and acidic residues" evidence="5">
    <location>
        <begin position="230"/>
        <end position="243"/>
    </location>
</feature>
<keyword evidence="4" id="KW-0233">DNA recombination</keyword>
<sequence>MAGRLSIGDEYSISEEENSKKQCNGKAKMSWNMYNTNGKRKYLTESETMDFVRFAKQKSKDVYIFCWLMAETGCRISEALAVNSDSIDFQAGTLIIKCLKKRGKSIYREVPLSEEFLSSVKKWNKVKSNSDSDLWTWSRMTAYRRVCEVMVEAGLTGDYATPRGLRHGFGVRAIQSGVPLNLVQRWLGHADMKTTAIYASASGPEERQIAARMWLEGRGGAAATSGGGRAPRENKIESDERLESANSAENVSAGKRSGGVRVRAAARPPWTLRSAARLIYCHLLRYWLFCNTNFHCFSSTYLASHGVFRLRSLLSRMAVLRPFGLVADPVPSDRKLCNRTIVADRLSGRRVGSE</sequence>
<dbReference type="EMBL" id="JBHTIK010000005">
    <property type="protein sequence ID" value="MFD0848617.1"/>
    <property type="molecule type" value="Genomic_DNA"/>
</dbReference>
<dbReference type="SUPFAM" id="SSF56349">
    <property type="entry name" value="DNA breaking-rejoining enzymes"/>
    <property type="match status" value="1"/>
</dbReference>
<dbReference type="InterPro" id="IPR050090">
    <property type="entry name" value="Tyrosine_recombinase_XerCD"/>
</dbReference>
<dbReference type="InterPro" id="IPR013762">
    <property type="entry name" value="Integrase-like_cat_sf"/>
</dbReference>
<comment type="similarity">
    <text evidence="1">Belongs to the 'phage' integrase family.</text>
</comment>
<proteinExistence type="inferred from homology"/>
<evidence type="ECO:0000313" key="7">
    <source>
        <dbReference type="EMBL" id="MFD0848617.1"/>
    </source>
</evidence>
<evidence type="ECO:0000256" key="2">
    <source>
        <dbReference type="ARBA" id="ARBA00022908"/>
    </source>
</evidence>
<keyword evidence="3" id="KW-0238">DNA-binding</keyword>
<evidence type="ECO:0000256" key="5">
    <source>
        <dbReference type="SAM" id="MobiDB-lite"/>
    </source>
</evidence>
<dbReference type="PANTHER" id="PTHR30349:SF41">
    <property type="entry name" value="INTEGRASE_RECOMBINASE PROTEIN MJ0367-RELATED"/>
    <property type="match status" value="1"/>
</dbReference>
<evidence type="ECO:0000259" key="6">
    <source>
        <dbReference type="PROSITE" id="PS51898"/>
    </source>
</evidence>
<comment type="caution">
    <text evidence="7">The sequence shown here is derived from an EMBL/GenBank/DDBJ whole genome shotgun (WGS) entry which is preliminary data.</text>
</comment>
<dbReference type="PROSITE" id="PS51898">
    <property type="entry name" value="TYR_RECOMBINASE"/>
    <property type="match status" value="1"/>
</dbReference>
<dbReference type="Proteomes" id="UP001597124">
    <property type="component" value="Unassembled WGS sequence"/>
</dbReference>
<dbReference type="InterPro" id="IPR002104">
    <property type="entry name" value="Integrase_catalytic"/>
</dbReference>
<dbReference type="CDD" id="cd00397">
    <property type="entry name" value="DNA_BRE_C"/>
    <property type="match status" value="1"/>
</dbReference>
<evidence type="ECO:0000256" key="1">
    <source>
        <dbReference type="ARBA" id="ARBA00008857"/>
    </source>
</evidence>
<evidence type="ECO:0000313" key="8">
    <source>
        <dbReference type="Proteomes" id="UP001597124"/>
    </source>
</evidence>
<evidence type="ECO:0000256" key="3">
    <source>
        <dbReference type="ARBA" id="ARBA00023125"/>
    </source>
</evidence>
<feature type="compositionally biased region" description="Gly residues" evidence="5">
    <location>
        <begin position="220"/>
        <end position="229"/>
    </location>
</feature>
<dbReference type="Pfam" id="PF00589">
    <property type="entry name" value="Phage_integrase"/>
    <property type="match status" value="1"/>
</dbReference>
<reference evidence="8" key="1">
    <citation type="journal article" date="2019" name="Int. J. Syst. Evol. Microbiol.">
        <title>The Global Catalogue of Microorganisms (GCM) 10K type strain sequencing project: providing services to taxonomists for standard genome sequencing and annotation.</title>
        <authorList>
            <consortium name="The Broad Institute Genomics Platform"/>
            <consortium name="The Broad Institute Genome Sequencing Center for Infectious Disease"/>
            <person name="Wu L."/>
            <person name="Ma J."/>
        </authorList>
    </citation>
    <scope>NUCLEOTIDE SEQUENCE [LARGE SCALE GENOMIC DNA]</scope>
    <source>
        <strain evidence="8">CCUG 52537</strain>
    </source>
</reference>
<feature type="domain" description="Tyr recombinase" evidence="6">
    <location>
        <begin position="38"/>
        <end position="211"/>
    </location>
</feature>
<accession>A0ABW3C4G7</accession>
<feature type="region of interest" description="Disordered" evidence="5">
    <location>
        <begin position="220"/>
        <end position="253"/>
    </location>
</feature>
<dbReference type="RefSeq" id="WP_381489675.1">
    <property type="nucleotide sequence ID" value="NZ_JBHTIK010000005.1"/>
</dbReference>